<organism evidence="2 3">
    <name type="scientific">Ectopseudomonas composti</name>
    <dbReference type="NCBI Taxonomy" id="658457"/>
    <lineage>
        <taxon>Bacteria</taxon>
        <taxon>Pseudomonadati</taxon>
        <taxon>Pseudomonadota</taxon>
        <taxon>Gammaproteobacteria</taxon>
        <taxon>Pseudomonadales</taxon>
        <taxon>Pseudomonadaceae</taxon>
        <taxon>Ectopseudomonas</taxon>
    </lineage>
</organism>
<comment type="caution">
    <text evidence="2">The sequence shown here is derived from an EMBL/GenBank/DDBJ whole genome shotgun (WGS) entry which is preliminary data.</text>
</comment>
<reference evidence="3" key="1">
    <citation type="journal article" date="2014" name="Genome Announc.">
        <title>Draft Genome Sequence of the algae degrading bacterium Pseudomonas mendocina AD6.</title>
        <authorList>
            <person name="Barney B.M."/>
            <person name="Lenneman E.M."/>
        </authorList>
    </citation>
    <scope>NUCLEOTIDE SEQUENCE [LARGE SCALE GENOMIC DNA]</scope>
    <source>
        <strain evidence="3">AD6</strain>
    </source>
</reference>
<gene>
    <name evidence="2" type="ORF">AU05_15960</name>
</gene>
<sequence>MPCPPPFHVLTGGPGSGKSSLLTTLAQAGHSTCEEAGRAIIREQQAIGGSGLPWRDPNLFAERMLAWELKAHRQAQKMKGPVFFDRSLVDIIGYLRLNDLPVSEHLLRAVRQLRYQSPVLLLPHWPQIYRNDAERRQDALEAERTCAVMREVYAEAGYQLLEVPTASLAQRRNFVLQCCALSPAPACENAPA</sequence>
<evidence type="ECO:0000313" key="2">
    <source>
        <dbReference type="EMBL" id="EZH83876.1"/>
    </source>
</evidence>
<evidence type="ECO:0000259" key="1">
    <source>
        <dbReference type="Pfam" id="PF13521"/>
    </source>
</evidence>
<accession>A0ABN0SH90</accession>
<dbReference type="Proteomes" id="UP000023842">
    <property type="component" value="Unassembled WGS sequence"/>
</dbReference>
<protein>
    <submittedName>
        <fullName evidence="2">ATPase</fullName>
    </submittedName>
</protein>
<name>A0ABN0SH90_9GAMM</name>
<dbReference type="InterPro" id="IPR027417">
    <property type="entry name" value="P-loop_NTPase"/>
</dbReference>
<dbReference type="RefSeq" id="WP_036998765.1">
    <property type="nucleotide sequence ID" value="NZ_JFJN01000005.1"/>
</dbReference>
<feature type="domain" description="NadR/Ttd14 AAA" evidence="1">
    <location>
        <begin position="8"/>
        <end position="171"/>
    </location>
</feature>
<evidence type="ECO:0000313" key="3">
    <source>
        <dbReference type="Proteomes" id="UP000023842"/>
    </source>
</evidence>
<dbReference type="EMBL" id="JFJN01000005">
    <property type="protein sequence ID" value="EZH83876.1"/>
    <property type="molecule type" value="Genomic_DNA"/>
</dbReference>
<proteinExistence type="predicted"/>
<dbReference type="InterPro" id="IPR038727">
    <property type="entry name" value="NadR/Ttd14_AAA_dom"/>
</dbReference>
<dbReference type="Gene3D" id="3.40.50.300">
    <property type="entry name" value="P-loop containing nucleotide triphosphate hydrolases"/>
    <property type="match status" value="1"/>
</dbReference>
<keyword evidence="3" id="KW-1185">Reference proteome</keyword>
<dbReference type="Pfam" id="PF13521">
    <property type="entry name" value="AAA_28"/>
    <property type="match status" value="1"/>
</dbReference>
<dbReference type="SUPFAM" id="SSF52540">
    <property type="entry name" value="P-loop containing nucleoside triphosphate hydrolases"/>
    <property type="match status" value="1"/>
</dbReference>